<keyword evidence="2" id="KW-1185">Reference proteome</keyword>
<evidence type="ECO:0000313" key="2">
    <source>
        <dbReference type="Proteomes" id="UP000680866"/>
    </source>
</evidence>
<protein>
    <recommendedName>
        <fullName evidence="3">Transposase</fullName>
    </recommendedName>
</protein>
<organism evidence="1 2">
    <name type="scientific">Polymorphospora rubra</name>
    <dbReference type="NCBI Taxonomy" id="338584"/>
    <lineage>
        <taxon>Bacteria</taxon>
        <taxon>Bacillati</taxon>
        <taxon>Actinomycetota</taxon>
        <taxon>Actinomycetes</taxon>
        <taxon>Micromonosporales</taxon>
        <taxon>Micromonosporaceae</taxon>
        <taxon>Polymorphospora</taxon>
    </lineage>
</organism>
<proteinExistence type="predicted"/>
<sequence length="80" mass="9194">MLVRSALGPAASLADIVEATGPETDKVLRSWRQRVRGHHPGLPGSRRPARYWPHRDRQTAHITRITLRLHFHYPRRIGDA</sequence>
<dbReference type="AlphaFoldDB" id="A0A810NEF3"/>
<reference evidence="1" key="1">
    <citation type="submission" date="2020-08" db="EMBL/GenBank/DDBJ databases">
        <title>Whole genome shotgun sequence of Polymorphospora rubra NBRC 101157.</title>
        <authorList>
            <person name="Komaki H."/>
            <person name="Tamura T."/>
        </authorList>
    </citation>
    <scope>NUCLEOTIDE SEQUENCE</scope>
    <source>
        <strain evidence="1">NBRC 101157</strain>
    </source>
</reference>
<dbReference type="KEGG" id="pry:Prubr_66860"/>
<dbReference type="EMBL" id="AP023359">
    <property type="protein sequence ID" value="BCJ69665.1"/>
    <property type="molecule type" value="Genomic_DNA"/>
</dbReference>
<gene>
    <name evidence="1" type="ORF">Prubr_66860</name>
</gene>
<name>A0A810NEF3_9ACTN</name>
<dbReference type="Proteomes" id="UP000680866">
    <property type="component" value="Chromosome"/>
</dbReference>
<accession>A0A810NEF3</accession>
<evidence type="ECO:0000313" key="1">
    <source>
        <dbReference type="EMBL" id="BCJ69665.1"/>
    </source>
</evidence>
<evidence type="ECO:0008006" key="3">
    <source>
        <dbReference type="Google" id="ProtNLM"/>
    </source>
</evidence>